<sequence length="112" mass="12253">MSNLFLKANMIDPACSAAFPTIGSRIMLMKLTEIPQDSDAASIVPTTYSDNIAMIIVMPTNQVSPLQNPMTGFSSSSSSSSWDSKNCLWVFSWKKIYATYATSIAMLLTLDK</sequence>
<protein>
    <submittedName>
        <fullName evidence="1">Vacuolar cation/proton exchanger 1a</fullName>
    </submittedName>
</protein>
<organism evidence="1">
    <name type="scientific">Rhizophora mucronata</name>
    <name type="common">Asiatic mangrove</name>
    <dbReference type="NCBI Taxonomy" id="61149"/>
    <lineage>
        <taxon>Eukaryota</taxon>
        <taxon>Viridiplantae</taxon>
        <taxon>Streptophyta</taxon>
        <taxon>Embryophyta</taxon>
        <taxon>Tracheophyta</taxon>
        <taxon>Spermatophyta</taxon>
        <taxon>Magnoliopsida</taxon>
        <taxon>eudicotyledons</taxon>
        <taxon>Gunneridae</taxon>
        <taxon>Pentapetalae</taxon>
        <taxon>rosids</taxon>
        <taxon>fabids</taxon>
        <taxon>Malpighiales</taxon>
        <taxon>Rhizophoraceae</taxon>
        <taxon>Rhizophora</taxon>
    </lineage>
</organism>
<dbReference type="AlphaFoldDB" id="A0A2P2JSF3"/>
<proteinExistence type="predicted"/>
<dbReference type="EMBL" id="GGEC01015928">
    <property type="protein sequence ID" value="MBW96411.1"/>
    <property type="molecule type" value="Transcribed_RNA"/>
</dbReference>
<reference evidence="1" key="1">
    <citation type="submission" date="2018-02" db="EMBL/GenBank/DDBJ databases">
        <title>Rhizophora mucronata_Transcriptome.</title>
        <authorList>
            <person name="Meera S.P."/>
            <person name="Sreeshan A."/>
            <person name="Augustine A."/>
        </authorList>
    </citation>
    <scope>NUCLEOTIDE SEQUENCE</scope>
    <source>
        <tissue evidence="1">Leaf</tissue>
    </source>
</reference>
<name>A0A2P2JSF3_RHIMU</name>
<accession>A0A2P2JSF3</accession>
<evidence type="ECO:0000313" key="1">
    <source>
        <dbReference type="EMBL" id="MBW96411.1"/>
    </source>
</evidence>